<protein>
    <submittedName>
        <fullName evidence="6">Acyl-CoA hydrolase</fullName>
    </submittedName>
</protein>
<reference evidence="6 7" key="1">
    <citation type="submission" date="2019-07" db="EMBL/GenBank/DDBJ databases">
        <title>Genome sequencing of 100 strains of the haloalkaliphilic chemolithoautotrophic sulfur-oxidizing bacterium Thioalkalivibrio.</title>
        <authorList>
            <person name="Muyzer G."/>
        </authorList>
    </citation>
    <scope>NUCLEOTIDE SEQUENCE [LARGE SCALE GENOMIC DNA]</scope>
    <source>
        <strain evidence="6 7">ASO4-4</strain>
    </source>
</reference>
<evidence type="ECO:0000313" key="6">
    <source>
        <dbReference type="EMBL" id="TWI73195.1"/>
    </source>
</evidence>
<dbReference type="Pfam" id="PF03061">
    <property type="entry name" value="4HBT"/>
    <property type="match status" value="1"/>
</dbReference>
<gene>
    <name evidence="6" type="ORF">LZ24_01282</name>
</gene>
<proteinExistence type="inferred from homology"/>
<dbReference type="CDD" id="cd03442">
    <property type="entry name" value="BFIT_BACH"/>
    <property type="match status" value="1"/>
</dbReference>
<accession>A0A562RVS0</accession>
<dbReference type="InterPro" id="IPR029069">
    <property type="entry name" value="HotDog_dom_sf"/>
</dbReference>
<evidence type="ECO:0000256" key="3">
    <source>
        <dbReference type="PROSITE-ProRule" id="PRU01106"/>
    </source>
</evidence>
<dbReference type="InterPro" id="IPR040170">
    <property type="entry name" value="Cytosol_ACT"/>
</dbReference>
<dbReference type="GO" id="GO:0006637">
    <property type="term" value="P:acyl-CoA metabolic process"/>
    <property type="evidence" value="ECO:0007669"/>
    <property type="project" value="TreeGrafter"/>
</dbReference>
<comment type="similarity">
    <text evidence="1">Belongs to the acyl coenzyme A hydrolase family.</text>
</comment>
<evidence type="ECO:0000256" key="4">
    <source>
        <dbReference type="SAM" id="MobiDB-lite"/>
    </source>
</evidence>
<dbReference type="PANTHER" id="PTHR11049:SF16">
    <property type="entry name" value="PROTEIN VDLD"/>
    <property type="match status" value="1"/>
</dbReference>
<dbReference type="InterPro" id="IPR033120">
    <property type="entry name" value="HOTDOG_ACOT"/>
</dbReference>
<organism evidence="6 7">
    <name type="scientific">Desulfobotulus alkaliphilus</name>
    <dbReference type="NCBI Taxonomy" id="622671"/>
    <lineage>
        <taxon>Bacteria</taxon>
        <taxon>Pseudomonadati</taxon>
        <taxon>Thermodesulfobacteriota</taxon>
        <taxon>Desulfobacteria</taxon>
        <taxon>Desulfobacterales</taxon>
        <taxon>Desulfobacteraceae</taxon>
        <taxon>Desulfobotulus</taxon>
    </lineage>
</organism>
<dbReference type="Proteomes" id="UP000318307">
    <property type="component" value="Unassembled WGS sequence"/>
</dbReference>
<dbReference type="OrthoDB" id="9809430at2"/>
<evidence type="ECO:0000259" key="5">
    <source>
        <dbReference type="PROSITE" id="PS51770"/>
    </source>
</evidence>
<dbReference type="RefSeq" id="WP_144683627.1">
    <property type="nucleotide sequence ID" value="NZ_VLLC01000008.1"/>
</dbReference>
<dbReference type="GO" id="GO:0052816">
    <property type="term" value="F:long-chain fatty acyl-CoA hydrolase activity"/>
    <property type="evidence" value="ECO:0007669"/>
    <property type="project" value="TreeGrafter"/>
</dbReference>
<dbReference type="GO" id="GO:0005829">
    <property type="term" value="C:cytosol"/>
    <property type="evidence" value="ECO:0007669"/>
    <property type="project" value="TreeGrafter"/>
</dbReference>
<dbReference type="AlphaFoldDB" id="A0A562RVS0"/>
<sequence length="167" mass="18574">MQGKTVRESRVILSHLMLPEDTNPAGNVHGGVIMKYIDNAAGVVAVRHARKLCVTASVDRLDFFNPVFIGNLLIIKASMNMVGSTSAEIGVRVEAEDVLTGEIRHVVSAYLTFVALDDKMKPSPMPPLILENKDEERRNREAKDRHRVRIAEKQKEKACQKNPDLCA</sequence>
<dbReference type="EMBL" id="VLLC01000008">
    <property type="protein sequence ID" value="TWI73195.1"/>
    <property type="molecule type" value="Genomic_DNA"/>
</dbReference>
<dbReference type="SUPFAM" id="SSF54637">
    <property type="entry name" value="Thioesterase/thiol ester dehydrase-isomerase"/>
    <property type="match status" value="1"/>
</dbReference>
<dbReference type="PROSITE" id="PS51770">
    <property type="entry name" value="HOTDOG_ACOT"/>
    <property type="match status" value="1"/>
</dbReference>
<evidence type="ECO:0000256" key="1">
    <source>
        <dbReference type="ARBA" id="ARBA00010458"/>
    </source>
</evidence>
<evidence type="ECO:0000313" key="7">
    <source>
        <dbReference type="Proteomes" id="UP000318307"/>
    </source>
</evidence>
<dbReference type="InterPro" id="IPR006683">
    <property type="entry name" value="Thioestr_dom"/>
</dbReference>
<feature type="region of interest" description="Disordered" evidence="4">
    <location>
        <begin position="125"/>
        <end position="167"/>
    </location>
</feature>
<dbReference type="PANTHER" id="PTHR11049">
    <property type="entry name" value="ACYL COENZYME A THIOESTER HYDROLASE"/>
    <property type="match status" value="1"/>
</dbReference>
<name>A0A562RVS0_9BACT</name>
<keyword evidence="2 3" id="KW-0378">Hydrolase</keyword>
<keyword evidence="7" id="KW-1185">Reference proteome</keyword>
<evidence type="ECO:0000256" key="2">
    <source>
        <dbReference type="ARBA" id="ARBA00022801"/>
    </source>
</evidence>
<comment type="caution">
    <text evidence="6">The sequence shown here is derived from an EMBL/GenBank/DDBJ whole genome shotgun (WGS) entry which is preliminary data.</text>
</comment>
<feature type="domain" description="HotDog ACOT-type" evidence="5">
    <location>
        <begin position="7"/>
        <end position="119"/>
    </location>
</feature>
<dbReference type="Gene3D" id="3.10.129.10">
    <property type="entry name" value="Hotdog Thioesterase"/>
    <property type="match status" value="1"/>
</dbReference>
<feature type="compositionally biased region" description="Basic and acidic residues" evidence="4">
    <location>
        <begin position="131"/>
        <end position="159"/>
    </location>
</feature>